<organism evidence="2 3">
    <name type="scientific">Gordonia amicalis</name>
    <dbReference type="NCBI Taxonomy" id="89053"/>
    <lineage>
        <taxon>Bacteria</taxon>
        <taxon>Bacillati</taxon>
        <taxon>Actinomycetota</taxon>
        <taxon>Actinomycetes</taxon>
        <taxon>Mycobacteriales</taxon>
        <taxon>Gordoniaceae</taxon>
        <taxon>Gordonia</taxon>
    </lineage>
</organism>
<accession>A0ABU4DJE1</accession>
<feature type="compositionally biased region" description="Low complexity" evidence="1">
    <location>
        <begin position="500"/>
        <end position="519"/>
    </location>
</feature>
<keyword evidence="3" id="KW-1185">Reference proteome</keyword>
<evidence type="ECO:0000313" key="3">
    <source>
        <dbReference type="Proteomes" id="UP001185779"/>
    </source>
</evidence>
<feature type="compositionally biased region" description="Low complexity" evidence="1">
    <location>
        <begin position="252"/>
        <end position="270"/>
    </location>
</feature>
<dbReference type="RefSeq" id="WP_096274737.1">
    <property type="nucleotide sequence ID" value="NZ_JAWLKI010000026.1"/>
</dbReference>
<feature type="compositionally biased region" description="Polar residues" evidence="1">
    <location>
        <begin position="271"/>
        <end position="281"/>
    </location>
</feature>
<dbReference type="EMBL" id="JAWLKI010000026">
    <property type="protein sequence ID" value="MDV6309379.1"/>
    <property type="molecule type" value="Genomic_DNA"/>
</dbReference>
<feature type="region of interest" description="Disordered" evidence="1">
    <location>
        <begin position="494"/>
        <end position="583"/>
    </location>
</feature>
<gene>
    <name evidence="2" type="ORF">R3P94_19085</name>
</gene>
<sequence>MTDTVFDAAMGPASASAEVSVHPAVLDDVRATLRQRGLDAPEVVLLGLDGNGCVSVGRFDTSRGTVADTYSDVALSVGALDRAIADHLIRIGRVESPTSPEWHDELFDLIARGRERLQDSDGTFLMGRRHIRLFRLARRDVEEAGGALIARGEELARAAVAGAQAPAVVITDGLSVWPGLRDGIAKAVQVPVVDAAPSPLTATVPAVPLSGPREAHIPDAASGTPDAEAATSTDPDTDGTATAADADHSADADNSAAADDSVDTDNSAAAHTSQSTDNISTEPEAVDGDRDETQPYADAVEAENADESQAARAGADPDNEPEVAAEVEDGVGAIVELDAEPVVDTAPNLVADEVTEPPIGSPGRSGDFPVVDADRISSEQPSRPVDPAPATAFGATATSAFGTPPAQDPAPVREHVNMPPAFEDEARLIDPGPQVVGTAPMIPTHRTFPAREQHSPYGRPAPVPSRSRRTVLAGLALVCALAITAVAVALATGNDDSSQAPVAAPTTPTTTAPTTTAPTGQEYADPAIFAEARQPAQGYTPPPPPVVTNEQGPAPRPRSRAPRPQRGVTIPNPIPGLPPIVLP</sequence>
<name>A0ABU4DJE1_9ACTN</name>
<protein>
    <submittedName>
        <fullName evidence="2">Uncharacterized protein</fullName>
    </submittedName>
</protein>
<reference evidence="2 3" key="1">
    <citation type="submission" date="2023-10" db="EMBL/GenBank/DDBJ databases">
        <title>Development of a sustainable strategy for remediation of hydrocarbon-contaminated territories based on the waste exchange concept.</title>
        <authorList>
            <person name="Krivoruchko A."/>
        </authorList>
    </citation>
    <scope>NUCLEOTIDE SEQUENCE [LARGE SCALE GENOMIC DNA]</scope>
    <source>
        <strain evidence="2 3">IEGM 1266</strain>
    </source>
</reference>
<feature type="compositionally biased region" description="Low complexity" evidence="1">
    <location>
        <begin position="229"/>
        <end position="244"/>
    </location>
</feature>
<evidence type="ECO:0000256" key="1">
    <source>
        <dbReference type="SAM" id="MobiDB-lite"/>
    </source>
</evidence>
<comment type="caution">
    <text evidence="2">The sequence shown here is derived from an EMBL/GenBank/DDBJ whole genome shotgun (WGS) entry which is preliminary data.</text>
</comment>
<evidence type="ECO:0000313" key="2">
    <source>
        <dbReference type="EMBL" id="MDV6309379.1"/>
    </source>
</evidence>
<feature type="compositionally biased region" description="Pro residues" evidence="1">
    <location>
        <begin position="572"/>
        <end position="583"/>
    </location>
</feature>
<feature type="region of interest" description="Disordered" evidence="1">
    <location>
        <begin position="204"/>
        <end position="322"/>
    </location>
</feature>
<dbReference type="Proteomes" id="UP001185779">
    <property type="component" value="Unassembled WGS sequence"/>
</dbReference>
<proteinExistence type="predicted"/>